<comment type="caution">
    <text evidence="3">The sequence shown here is derived from an EMBL/GenBank/DDBJ whole genome shotgun (WGS) entry which is preliminary data.</text>
</comment>
<proteinExistence type="inferred from homology"/>
<feature type="non-terminal residue" evidence="3">
    <location>
        <position position="298"/>
    </location>
</feature>
<feature type="domain" description="Cullin N-terminal" evidence="2">
    <location>
        <begin position="50"/>
        <end position="252"/>
    </location>
</feature>
<dbReference type="SUPFAM" id="SSF74788">
    <property type="entry name" value="Cullin repeat-like"/>
    <property type="match status" value="1"/>
</dbReference>
<evidence type="ECO:0000313" key="4">
    <source>
        <dbReference type="Proteomes" id="UP000428333"/>
    </source>
</evidence>
<dbReference type="OrthoDB" id="1929542at2759"/>
<keyword evidence="4" id="KW-1185">Reference proteome</keyword>
<dbReference type="PANTHER" id="PTHR11932">
    <property type="entry name" value="CULLIN"/>
    <property type="match status" value="1"/>
</dbReference>
<gene>
    <name evidence="3" type="ORF">C3L33_09095</name>
</gene>
<dbReference type="InterPro" id="IPR001373">
    <property type="entry name" value="Cullin_N"/>
</dbReference>
<dbReference type="Gene3D" id="1.20.1310.10">
    <property type="entry name" value="Cullin Repeats"/>
    <property type="match status" value="2"/>
</dbReference>
<dbReference type="EMBL" id="QEFC01001219">
    <property type="protein sequence ID" value="KAE9458994.1"/>
    <property type="molecule type" value="Genomic_DNA"/>
</dbReference>
<dbReference type="GO" id="GO:0006511">
    <property type="term" value="P:ubiquitin-dependent protein catabolic process"/>
    <property type="evidence" value="ECO:0007669"/>
    <property type="project" value="InterPro"/>
</dbReference>
<accession>A0A6A4LS17</accession>
<dbReference type="Pfam" id="PF00888">
    <property type="entry name" value="Cullin"/>
    <property type="match status" value="1"/>
</dbReference>
<evidence type="ECO:0000256" key="1">
    <source>
        <dbReference type="ARBA" id="ARBA00006019"/>
    </source>
</evidence>
<evidence type="ECO:0000259" key="2">
    <source>
        <dbReference type="Pfam" id="PF00888"/>
    </source>
</evidence>
<evidence type="ECO:0000313" key="3">
    <source>
        <dbReference type="EMBL" id="KAE9458994.1"/>
    </source>
</evidence>
<protein>
    <recommendedName>
        <fullName evidence="2">Cullin N-terminal domain-containing protein</fullName>
    </recommendedName>
</protein>
<reference evidence="3 4" key="1">
    <citation type="journal article" date="2019" name="Genome Biol. Evol.">
        <title>The Rhododendron genome and chromosomal organization provide insight into shared whole-genome duplications across the heath family (Ericaceae).</title>
        <authorList>
            <person name="Soza V.L."/>
            <person name="Lindsley D."/>
            <person name="Waalkes A."/>
            <person name="Ramage E."/>
            <person name="Patwardhan R.P."/>
            <person name="Burton J.N."/>
            <person name="Adey A."/>
            <person name="Kumar A."/>
            <person name="Qiu R."/>
            <person name="Shendure J."/>
            <person name="Hall B."/>
        </authorList>
    </citation>
    <scope>NUCLEOTIDE SEQUENCE [LARGE SCALE GENOMIC DNA]</scope>
    <source>
        <strain evidence="3">RSF 1966-606</strain>
    </source>
</reference>
<sequence>MMGRPITLEEGMSILEEGIVRAKMILDGYPSSALFTAEEYMKFYEYPFRITELFTRALEESISSRVLPSLQGKNGASLLKELTSMWANYKSMAKCLGGFFLYLDRPYRTATSLRDVSFRCFRDLVCNTHYPKLQDAAIALINQDRTENPTDRSLLKCISTFFVEMGIGKDTYYYDDYERAILADTSSYYSRLASEWLALYSCVDYIKEAEWCLKKEIQRVSEYLEQSTVEKLMQVLQWQLMGQTASKLIEKQKAENQDLPHIRYLAGAIVQIQQHEPRRWNISITNVTMKTVSRKMQL</sequence>
<dbReference type="GO" id="GO:0031625">
    <property type="term" value="F:ubiquitin protein ligase binding"/>
    <property type="evidence" value="ECO:0007669"/>
    <property type="project" value="InterPro"/>
</dbReference>
<comment type="similarity">
    <text evidence="1">Belongs to the cullin family.</text>
</comment>
<dbReference type="InterPro" id="IPR016159">
    <property type="entry name" value="Cullin_repeat-like_dom_sf"/>
</dbReference>
<dbReference type="AlphaFoldDB" id="A0A6A4LS17"/>
<dbReference type="InterPro" id="IPR045093">
    <property type="entry name" value="Cullin"/>
</dbReference>
<feature type="non-terminal residue" evidence="3">
    <location>
        <position position="1"/>
    </location>
</feature>
<dbReference type="Proteomes" id="UP000428333">
    <property type="component" value="Linkage Group LG05"/>
</dbReference>
<name>A0A6A4LS17_9ERIC</name>
<organism evidence="3 4">
    <name type="scientific">Rhododendron williamsianum</name>
    <dbReference type="NCBI Taxonomy" id="262921"/>
    <lineage>
        <taxon>Eukaryota</taxon>
        <taxon>Viridiplantae</taxon>
        <taxon>Streptophyta</taxon>
        <taxon>Embryophyta</taxon>
        <taxon>Tracheophyta</taxon>
        <taxon>Spermatophyta</taxon>
        <taxon>Magnoliopsida</taxon>
        <taxon>eudicotyledons</taxon>
        <taxon>Gunneridae</taxon>
        <taxon>Pentapetalae</taxon>
        <taxon>asterids</taxon>
        <taxon>Ericales</taxon>
        <taxon>Ericaceae</taxon>
        <taxon>Ericoideae</taxon>
        <taxon>Rhodoreae</taxon>
        <taxon>Rhododendron</taxon>
    </lineage>
</organism>